<reference evidence="2 3" key="1">
    <citation type="journal article" date="2019" name="Commun. Biol.">
        <title>The bagworm genome reveals a unique fibroin gene that provides high tensile strength.</title>
        <authorList>
            <person name="Kono N."/>
            <person name="Nakamura H."/>
            <person name="Ohtoshi R."/>
            <person name="Tomita M."/>
            <person name="Numata K."/>
            <person name="Arakawa K."/>
        </authorList>
    </citation>
    <scope>NUCLEOTIDE SEQUENCE [LARGE SCALE GENOMIC DNA]</scope>
</reference>
<sequence length="262" mass="30233">MPVQNPFPFPKILAKRETEKPSKEVIENKSNPIMNKVAQKNEDMDEGRTVIEYYGNIVKEFGSQKKAAPPLYLNTEDLKTVAETQHIQKSEPPKPKPIDNITSEGAIANTKHHKETKSQTKIRNSVLNQIKPKSQLLEKPKAGQKVKRPPSPKPPEKIPEKLHDKRSPKVLLKKTERATIVIPINYQELEQQAKVTVRSAIDYTVDFCLLLLAFWAYFFKDERLAIPFLVLIIYRQLQETVMMNIPQWVKLYAPNWLKTKKS</sequence>
<keyword evidence="3" id="KW-1185">Reference proteome</keyword>
<organism evidence="2 3">
    <name type="scientific">Eumeta variegata</name>
    <name type="common">Bagworm moth</name>
    <name type="synonym">Eumeta japonica</name>
    <dbReference type="NCBI Taxonomy" id="151549"/>
    <lineage>
        <taxon>Eukaryota</taxon>
        <taxon>Metazoa</taxon>
        <taxon>Ecdysozoa</taxon>
        <taxon>Arthropoda</taxon>
        <taxon>Hexapoda</taxon>
        <taxon>Insecta</taxon>
        <taxon>Pterygota</taxon>
        <taxon>Neoptera</taxon>
        <taxon>Endopterygota</taxon>
        <taxon>Lepidoptera</taxon>
        <taxon>Glossata</taxon>
        <taxon>Ditrysia</taxon>
        <taxon>Tineoidea</taxon>
        <taxon>Psychidae</taxon>
        <taxon>Oiketicinae</taxon>
        <taxon>Eumeta</taxon>
    </lineage>
</organism>
<name>A0A4C1SLP8_EUMVA</name>
<protein>
    <submittedName>
        <fullName evidence="2">Uncharacterized protein</fullName>
    </submittedName>
</protein>
<feature type="compositionally biased region" description="Basic and acidic residues" evidence="1">
    <location>
        <begin position="82"/>
        <end position="97"/>
    </location>
</feature>
<accession>A0A4C1SLP8</accession>
<evidence type="ECO:0000256" key="1">
    <source>
        <dbReference type="SAM" id="MobiDB-lite"/>
    </source>
</evidence>
<comment type="caution">
    <text evidence="2">The sequence shown here is derived from an EMBL/GenBank/DDBJ whole genome shotgun (WGS) entry which is preliminary data.</text>
</comment>
<proteinExistence type="predicted"/>
<evidence type="ECO:0000313" key="2">
    <source>
        <dbReference type="EMBL" id="GBP03079.1"/>
    </source>
</evidence>
<dbReference type="OrthoDB" id="6107607at2759"/>
<feature type="region of interest" description="Disordered" evidence="1">
    <location>
        <begin position="133"/>
        <end position="166"/>
    </location>
</feature>
<feature type="region of interest" description="Disordered" evidence="1">
    <location>
        <begin position="82"/>
        <end position="102"/>
    </location>
</feature>
<gene>
    <name evidence="2" type="ORF">EVAR_70658_1</name>
</gene>
<evidence type="ECO:0000313" key="3">
    <source>
        <dbReference type="Proteomes" id="UP000299102"/>
    </source>
</evidence>
<dbReference type="Proteomes" id="UP000299102">
    <property type="component" value="Unassembled WGS sequence"/>
</dbReference>
<dbReference type="STRING" id="151549.A0A4C1SLP8"/>
<dbReference type="AlphaFoldDB" id="A0A4C1SLP8"/>
<feature type="compositionally biased region" description="Basic and acidic residues" evidence="1">
    <location>
        <begin position="154"/>
        <end position="166"/>
    </location>
</feature>
<dbReference type="EMBL" id="BGZK01003620">
    <property type="protein sequence ID" value="GBP03079.1"/>
    <property type="molecule type" value="Genomic_DNA"/>
</dbReference>